<keyword evidence="1" id="KW-0472">Membrane</keyword>
<evidence type="ECO:0000313" key="3">
    <source>
        <dbReference type="Proteomes" id="UP000011740"/>
    </source>
</evidence>
<dbReference type="STRING" id="1223523.H340_00015"/>
<dbReference type="Proteomes" id="UP000011740">
    <property type="component" value="Unassembled WGS sequence"/>
</dbReference>
<name>M3CEL9_STRM1</name>
<evidence type="ECO:0000256" key="1">
    <source>
        <dbReference type="SAM" id="Phobius"/>
    </source>
</evidence>
<organism evidence="2 3">
    <name type="scientific">Streptomyces mobaraensis (strain ATCC 29032 / DSM 40847 / JCM 4168 / NBRC 13819 / NCIMB 11159 / IPCR 16-22)</name>
    <dbReference type="NCBI Taxonomy" id="1223523"/>
    <lineage>
        <taxon>Bacteria</taxon>
        <taxon>Bacillati</taxon>
        <taxon>Actinomycetota</taxon>
        <taxon>Actinomycetes</taxon>
        <taxon>Kitasatosporales</taxon>
        <taxon>Streptomycetaceae</taxon>
        <taxon>Streptomyces</taxon>
    </lineage>
</organism>
<gene>
    <name evidence="2" type="ORF">H340_00015</name>
</gene>
<sequence>MILWEALGSVLIGLAVSLGALRWLPARFGRFRSRTLTLGTGPVAGLFGGLLARSVLGPGHVLATLAASLVVAVALLSLLLRPAGPPRRSATA</sequence>
<proteinExistence type="predicted"/>
<accession>M3CEL9</accession>
<dbReference type="RefSeq" id="WP_004937368.1">
    <property type="nucleotide sequence ID" value="NZ_AORZ01000001.1"/>
</dbReference>
<dbReference type="EMBL" id="AORZ01000001">
    <property type="protein sequence ID" value="EMF02532.1"/>
    <property type="molecule type" value="Genomic_DNA"/>
</dbReference>
<keyword evidence="1" id="KW-1133">Transmembrane helix</keyword>
<protein>
    <recommendedName>
        <fullName evidence="4">Integral membrane protein</fullName>
    </recommendedName>
</protein>
<feature type="transmembrane region" description="Helical" evidence="1">
    <location>
        <begin position="6"/>
        <end position="24"/>
    </location>
</feature>
<dbReference type="PATRIC" id="fig|1223523.3.peg.3"/>
<feature type="transmembrane region" description="Helical" evidence="1">
    <location>
        <begin position="36"/>
        <end position="55"/>
    </location>
</feature>
<dbReference type="AlphaFoldDB" id="M3CEL9"/>
<keyword evidence="1" id="KW-0812">Transmembrane</keyword>
<reference evidence="2 3" key="1">
    <citation type="journal article" date="2013" name="Genome Announc.">
        <title>Whole-Genome Shotgun Assembly and Analysis of the Genome of Streptomyces mobaraensis DSM 40847, a Strain for Industrial Production of Microbial Transglutaminase.</title>
        <authorList>
            <person name="Yang H."/>
            <person name="He T."/>
            <person name="Wu W."/>
            <person name="Zhu W."/>
            <person name="Lu B."/>
            <person name="Sun W."/>
        </authorList>
    </citation>
    <scope>NUCLEOTIDE SEQUENCE [LARGE SCALE GENOMIC DNA]</scope>
    <source>
        <strain evidence="2 3">DSM 40847</strain>
    </source>
</reference>
<comment type="caution">
    <text evidence="2">The sequence shown here is derived from an EMBL/GenBank/DDBJ whole genome shotgun (WGS) entry which is preliminary data.</text>
</comment>
<evidence type="ECO:0000313" key="2">
    <source>
        <dbReference type="EMBL" id="EMF02532.1"/>
    </source>
</evidence>
<feature type="transmembrane region" description="Helical" evidence="1">
    <location>
        <begin position="61"/>
        <end position="80"/>
    </location>
</feature>
<evidence type="ECO:0008006" key="4">
    <source>
        <dbReference type="Google" id="ProtNLM"/>
    </source>
</evidence>